<evidence type="ECO:0000259" key="2">
    <source>
        <dbReference type="Pfam" id="PF02520"/>
    </source>
</evidence>
<dbReference type="EMBL" id="CATQJL010000305">
    <property type="protein sequence ID" value="CAJ0603650.1"/>
    <property type="molecule type" value="Genomic_DNA"/>
</dbReference>
<evidence type="ECO:0000313" key="3">
    <source>
        <dbReference type="EMBL" id="CAJ0603650.1"/>
    </source>
</evidence>
<sequence>MRQLLQALIVFTILKGITAQGCCWCVSTPQYIFLQSTNLDAFREFGRITANSYTTPRNQLNSRMQDWANQYNMTEELNNYQRRVDQINTDIENNVNTILDQIHNFMADYLSVRNDQTISQEEADRRMRSLFDAANRNLATVACCIINTVESARNTVPVTTYTYGPSISVGVYAGWFRHRRSYLQNQQNIVQKVLPNS</sequence>
<gene>
    <name evidence="3" type="ORF">CYNAS_LOCUS15633</name>
</gene>
<protein>
    <recommendedName>
        <fullName evidence="2">SXP/RAL-2 family protein Ani s 5-like cation-binding domain-containing protein</fullName>
    </recommendedName>
</protein>
<accession>A0AA36MAP2</accession>
<comment type="caution">
    <text evidence="3">The sequence shown here is derived from an EMBL/GenBank/DDBJ whole genome shotgun (WGS) entry which is preliminary data.</text>
</comment>
<feature type="domain" description="SXP/RAL-2 family protein Ani s 5-like cation-binding" evidence="2">
    <location>
        <begin position="43"/>
        <end position="142"/>
    </location>
</feature>
<evidence type="ECO:0000313" key="4">
    <source>
        <dbReference type="Proteomes" id="UP001176961"/>
    </source>
</evidence>
<dbReference type="PANTHER" id="PTHR21593">
    <property type="entry name" value="PRION-LIKE- Q/N-RICH -DOMAIN-BEARING PROTEIN PROTEIN"/>
    <property type="match status" value="1"/>
</dbReference>
<dbReference type="InterPro" id="IPR052823">
    <property type="entry name" value="SXP/RAL-2_related"/>
</dbReference>
<dbReference type="InterPro" id="IPR003677">
    <property type="entry name" value="ANIS5_cation-bd"/>
</dbReference>
<dbReference type="PANTHER" id="PTHR21593:SF36">
    <property type="entry name" value="DUF148 DOMAIN-CONTAINING PROTEIN-RELATED"/>
    <property type="match status" value="1"/>
</dbReference>
<evidence type="ECO:0000256" key="1">
    <source>
        <dbReference type="SAM" id="Coils"/>
    </source>
</evidence>
<keyword evidence="4" id="KW-1185">Reference proteome</keyword>
<proteinExistence type="predicted"/>
<name>A0AA36MAP2_CYLNA</name>
<dbReference type="Pfam" id="PF02520">
    <property type="entry name" value="ANIS5_cation-bd"/>
    <property type="match status" value="1"/>
</dbReference>
<feature type="coiled-coil region" evidence="1">
    <location>
        <begin position="57"/>
        <end position="97"/>
    </location>
</feature>
<reference evidence="3" key="1">
    <citation type="submission" date="2023-07" db="EMBL/GenBank/DDBJ databases">
        <authorList>
            <consortium name="CYATHOMIX"/>
        </authorList>
    </citation>
    <scope>NUCLEOTIDE SEQUENCE</scope>
    <source>
        <strain evidence="3">N/A</strain>
    </source>
</reference>
<keyword evidence="1" id="KW-0175">Coiled coil</keyword>
<dbReference type="AlphaFoldDB" id="A0AA36MAP2"/>
<dbReference type="Proteomes" id="UP001176961">
    <property type="component" value="Unassembled WGS sequence"/>
</dbReference>
<organism evidence="3 4">
    <name type="scientific">Cylicocyclus nassatus</name>
    <name type="common">Nematode worm</name>
    <dbReference type="NCBI Taxonomy" id="53992"/>
    <lineage>
        <taxon>Eukaryota</taxon>
        <taxon>Metazoa</taxon>
        <taxon>Ecdysozoa</taxon>
        <taxon>Nematoda</taxon>
        <taxon>Chromadorea</taxon>
        <taxon>Rhabditida</taxon>
        <taxon>Rhabditina</taxon>
        <taxon>Rhabditomorpha</taxon>
        <taxon>Strongyloidea</taxon>
        <taxon>Strongylidae</taxon>
        <taxon>Cylicocyclus</taxon>
    </lineage>
</organism>